<dbReference type="RefSeq" id="WP_201663940.1">
    <property type="nucleotide sequence ID" value="NZ_JAEQNC010000023.1"/>
</dbReference>
<name>A0A936YT74_9HYPH</name>
<accession>A0A936YT74</accession>
<gene>
    <name evidence="1" type="ORF">JJB09_25610</name>
</gene>
<comment type="caution">
    <text evidence="1">The sequence shown here is derived from an EMBL/GenBank/DDBJ whole genome shotgun (WGS) entry which is preliminary data.</text>
</comment>
<dbReference type="EMBL" id="JAEQNC010000023">
    <property type="protein sequence ID" value="MBL0375393.1"/>
    <property type="molecule type" value="Genomic_DNA"/>
</dbReference>
<reference evidence="1" key="1">
    <citation type="submission" date="2021-01" db="EMBL/GenBank/DDBJ databases">
        <title>Rhizobium sp. strain KVB221 16S ribosomal RNA gene Genome sequencing and assembly.</title>
        <authorList>
            <person name="Kang M."/>
        </authorList>
    </citation>
    <scope>NUCLEOTIDE SEQUENCE</scope>
    <source>
        <strain evidence="1">KVB221</strain>
    </source>
</reference>
<keyword evidence="2" id="KW-1185">Reference proteome</keyword>
<proteinExistence type="predicted"/>
<protein>
    <submittedName>
        <fullName evidence="1">Uncharacterized protein</fullName>
    </submittedName>
</protein>
<dbReference type="AlphaFoldDB" id="A0A936YT74"/>
<sequence>MGYLVVDAFMLGLSLGRGKREEALEPVARALRGGNGPNRSIIGAA</sequence>
<dbReference type="Proteomes" id="UP000633219">
    <property type="component" value="Unassembled WGS sequence"/>
</dbReference>
<evidence type="ECO:0000313" key="1">
    <source>
        <dbReference type="EMBL" id="MBL0375393.1"/>
    </source>
</evidence>
<evidence type="ECO:0000313" key="2">
    <source>
        <dbReference type="Proteomes" id="UP000633219"/>
    </source>
</evidence>
<organism evidence="1 2">
    <name type="scientific">Rhizobium setariae</name>
    <dbReference type="NCBI Taxonomy" id="2801340"/>
    <lineage>
        <taxon>Bacteria</taxon>
        <taxon>Pseudomonadati</taxon>
        <taxon>Pseudomonadota</taxon>
        <taxon>Alphaproteobacteria</taxon>
        <taxon>Hyphomicrobiales</taxon>
        <taxon>Rhizobiaceae</taxon>
        <taxon>Rhizobium/Agrobacterium group</taxon>
        <taxon>Rhizobium</taxon>
    </lineage>
</organism>